<evidence type="ECO:0000313" key="1">
    <source>
        <dbReference type="EMBL" id="MPC83991.1"/>
    </source>
</evidence>
<dbReference type="OrthoDB" id="10015560at2759"/>
<gene>
    <name evidence="1" type="ORF">E2C01_078715</name>
</gene>
<dbReference type="Proteomes" id="UP000324222">
    <property type="component" value="Unassembled WGS sequence"/>
</dbReference>
<keyword evidence="2" id="KW-1185">Reference proteome</keyword>
<evidence type="ECO:0000313" key="2">
    <source>
        <dbReference type="Proteomes" id="UP000324222"/>
    </source>
</evidence>
<comment type="caution">
    <text evidence="1">The sequence shown here is derived from an EMBL/GenBank/DDBJ whole genome shotgun (WGS) entry which is preliminary data.</text>
</comment>
<protein>
    <submittedName>
        <fullName evidence="1">Uncharacterized protein</fullName>
    </submittedName>
</protein>
<name>A0A5B7IF27_PORTR</name>
<sequence length="52" mass="5824">MVPDLLHVSLPLVELRRLALSRNLPTTHLISNKEFFSSVAFVAGGWVLCMML</sequence>
<organism evidence="1 2">
    <name type="scientific">Portunus trituberculatus</name>
    <name type="common">Swimming crab</name>
    <name type="synonym">Neptunus trituberculatus</name>
    <dbReference type="NCBI Taxonomy" id="210409"/>
    <lineage>
        <taxon>Eukaryota</taxon>
        <taxon>Metazoa</taxon>
        <taxon>Ecdysozoa</taxon>
        <taxon>Arthropoda</taxon>
        <taxon>Crustacea</taxon>
        <taxon>Multicrustacea</taxon>
        <taxon>Malacostraca</taxon>
        <taxon>Eumalacostraca</taxon>
        <taxon>Eucarida</taxon>
        <taxon>Decapoda</taxon>
        <taxon>Pleocyemata</taxon>
        <taxon>Brachyura</taxon>
        <taxon>Eubrachyura</taxon>
        <taxon>Portunoidea</taxon>
        <taxon>Portunidae</taxon>
        <taxon>Portuninae</taxon>
        <taxon>Portunus</taxon>
    </lineage>
</organism>
<dbReference type="AlphaFoldDB" id="A0A5B7IF27"/>
<dbReference type="EMBL" id="VSRR010064104">
    <property type="protein sequence ID" value="MPC83991.1"/>
    <property type="molecule type" value="Genomic_DNA"/>
</dbReference>
<proteinExistence type="predicted"/>
<reference evidence="1 2" key="1">
    <citation type="submission" date="2019-05" db="EMBL/GenBank/DDBJ databases">
        <title>Another draft genome of Portunus trituberculatus and its Hox gene families provides insights of decapod evolution.</title>
        <authorList>
            <person name="Jeong J.-H."/>
            <person name="Song I."/>
            <person name="Kim S."/>
            <person name="Choi T."/>
            <person name="Kim D."/>
            <person name="Ryu S."/>
            <person name="Kim W."/>
        </authorList>
    </citation>
    <scope>NUCLEOTIDE SEQUENCE [LARGE SCALE GENOMIC DNA]</scope>
    <source>
        <tissue evidence="1">Muscle</tissue>
    </source>
</reference>
<accession>A0A5B7IF27</accession>